<dbReference type="AlphaFoldDB" id="A0A0A6V9Z8"/>
<dbReference type="InterPro" id="IPR012796">
    <property type="entry name" value="Lysidine-tRNA-synth_C"/>
</dbReference>
<sequence>MLPFEVKVKRFIRKHDLIKRNDRLLVAVSGGPDSLALLHYLVKKREDYGIEVIAAHLDHMIRGEESYQDLLFVETFCKQLQVNCISKRIPILEKLKDSSLGIEGTARDYRYSFLKEVMEETNANRVAFGHHGDDQIETVLMRLTRGTSEKGRAGIPLRRPFFQGEIIRPLLCLEKREIEEYCHFYRLQPRIDESNFSLEYTRNRFRSIVVPFLKEENPHAHDHFQRFSEELLEDEAFLQGLTETAVKEVIKKETDKVIMELSKFENMPLPLQRRGIHLILNYLYNESSSYINSEHTDAIFRLISSSHPSGEIDLPLGLKVYKTYNKCVFTFKPKKIVDTYEFELRENMEVNLPNGYRMKLEKKEFSYSFTKQNMLLLHVKDVHMPLIIRNRKPGDRMKVKGLNGSKKVKDIFIDEKIPKHERDTWPIVVDQTGNILWLPNLKRSIYEPAEAIPSETYYILEYCKQTSSRGQLRNESRY</sequence>
<dbReference type="Proteomes" id="UP000476934">
    <property type="component" value="Unassembled WGS sequence"/>
</dbReference>
<comment type="similarity">
    <text evidence="8">Belongs to the tRNA(Ile)-lysidine synthase family.</text>
</comment>
<evidence type="ECO:0000313" key="11">
    <source>
        <dbReference type="EMBL" id="NEY21138.1"/>
    </source>
</evidence>
<dbReference type="SUPFAM" id="SSF52402">
    <property type="entry name" value="Adenine nucleotide alpha hydrolases-like"/>
    <property type="match status" value="1"/>
</dbReference>
<evidence type="ECO:0000259" key="9">
    <source>
        <dbReference type="SMART" id="SM00977"/>
    </source>
</evidence>
<dbReference type="EMBL" id="JAAIWK010000027">
    <property type="protein sequence ID" value="NEY21138.1"/>
    <property type="molecule type" value="Genomic_DNA"/>
</dbReference>
<evidence type="ECO:0000256" key="8">
    <source>
        <dbReference type="HAMAP-Rule" id="MF_01161"/>
    </source>
</evidence>
<evidence type="ECO:0000256" key="1">
    <source>
        <dbReference type="ARBA" id="ARBA00004496"/>
    </source>
</evidence>
<keyword evidence="3 8" id="KW-0436">Ligase</keyword>
<name>A0A0A6V9Z8_9BACI</name>
<evidence type="ECO:0000256" key="3">
    <source>
        <dbReference type="ARBA" id="ARBA00022598"/>
    </source>
</evidence>
<evidence type="ECO:0000256" key="2">
    <source>
        <dbReference type="ARBA" id="ARBA00022490"/>
    </source>
</evidence>
<feature type="domain" description="Lysidine-tRNA(Ile) synthetase C-terminal" evidence="9">
    <location>
        <begin position="386"/>
        <end position="462"/>
    </location>
</feature>
<feature type="binding site" evidence="8">
    <location>
        <begin position="29"/>
        <end position="34"/>
    </location>
    <ligand>
        <name>ATP</name>
        <dbReference type="ChEBI" id="CHEBI:30616"/>
    </ligand>
</feature>
<keyword evidence="4 8" id="KW-0819">tRNA processing</keyword>
<reference evidence="10 12" key="1">
    <citation type="submission" date="2014-10" db="EMBL/GenBank/DDBJ databases">
        <title>Draft genome of phytase producing Bacillus ginsengihumi strain M2.11.</title>
        <authorList>
            <person name="Toymentseva A."/>
            <person name="Boulygina E.A."/>
            <person name="Kazakov S.V."/>
            <person name="Kayumov I."/>
            <person name="Suleimanova A.D."/>
            <person name="Mardanova A.M."/>
            <person name="Maria S.N."/>
            <person name="Sergey M.Y."/>
            <person name="Sharipova M.R."/>
        </authorList>
    </citation>
    <scope>NUCLEOTIDE SEQUENCE [LARGE SCALE GENOMIC DNA]</scope>
    <source>
        <strain evidence="10 12">M2.11</strain>
    </source>
</reference>
<dbReference type="NCBIfam" id="TIGR02433">
    <property type="entry name" value="lysidine_TilS_C"/>
    <property type="match status" value="1"/>
</dbReference>
<dbReference type="EC" id="6.3.4.19" evidence="8"/>
<accession>A0A0A6V9Z8</accession>
<dbReference type="GO" id="GO:0032267">
    <property type="term" value="F:tRNA(Ile)-lysidine synthase activity"/>
    <property type="evidence" value="ECO:0007669"/>
    <property type="project" value="UniProtKB-EC"/>
</dbReference>
<dbReference type="CDD" id="cd01992">
    <property type="entry name" value="TilS_N"/>
    <property type="match status" value="1"/>
</dbReference>
<dbReference type="GO" id="GO:0005524">
    <property type="term" value="F:ATP binding"/>
    <property type="evidence" value="ECO:0007669"/>
    <property type="project" value="UniProtKB-UniRule"/>
</dbReference>
<dbReference type="InterPro" id="IPR012094">
    <property type="entry name" value="tRNA_Ile_lys_synt"/>
</dbReference>
<dbReference type="GO" id="GO:0006400">
    <property type="term" value="P:tRNA modification"/>
    <property type="evidence" value="ECO:0007669"/>
    <property type="project" value="UniProtKB-UniRule"/>
</dbReference>
<dbReference type="NCBIfam" id="TIGR02432">
    <property type="entry name" value="lysidine_TilS_N"/>
    <property type="match status" value="1"/>
</dbReference>
<dbReference type="PANTHER" id="PTHR43033:SF1">
    <property type="entry name" value="TRNA(ILE)-LYSIDINE SYNTHASE-RELATED"/>
    <property type="match status" value="1"/>
</dbReference>
<dbReference type="OrthoDB" id="9807403at2"/>
<dbReference type="HAMAP" id="MF_01161">
    <property type="entry name" value="tRNA_Ile_lys_synt"/>
    <property type="match status" value="1"/>
</dbReference>
<reference evidence="11 13" key="3">
    <citation type="submission" date="2020-03" db="EMBL/GenBank/DDBJ databases">
        <title>Bacillus aquiflavi sp. nov., isolated from yellow water of strong flavor Chinese baijiu in Yibin region of China.</title>
        <authorList>
            <person name="Xie J."/>
        </authorList>
    </citation>
    <scope>NUCLEOTIDE SEQUENCE [LARGE SCALE GENOMIC DNA]</scope>
    <source>
        <strain evidence="11 13">Gsoil 114</strain>
    </source>
</reference>
<dbReference type="SUPFAM" id="SSF82829">
    <property type="entry name" value="MesJ substrate recognition domain-like"/>
    <property type="match status" value="1"/>
</dbReference>
<reference evidence="11" key="2">
    <citation type="submission" date="2020-02" db="EMBL/GenBank/DDBJ databases">
        <authorList>
            <person name="Feng H."/>
        </authorList>
    </citation>
    <scope>NUCLEOTIDE SEQUENCE [LARGE SCALE GENOMIC DNA]</scope>
    <source>
        <strain evidence="11">Gsoil 114</strain>
    </source>
</reference>
<dbReference type="Pfam" id="PF11734">
    <property type="entry name" value="TilS_C"/>
    <property type="match status" value="1"/>
</dbReference>
<dbReference type="Gene3D" id="3.30.465.60">
    <property type="match status" value="1"/>
</dbReference>
<dbReference type="SMART" id="SM00977">
    <property type="entry name" value="TilS_C"/>
    <property type="match status" value="1"/>
</dbReference>
<evidence type="ECO:0000256" key="5">
    <source>
        <dbReference type="ARBA" id="ARBA00022741"/>
    </source>
</evidence>
<gene>
    <name evidence="8 11" type="primary">tilS</name>
    <name evidence="11" type="ORF">G4D61_14405</name>
    <name evidence="10" type="ORF">NG54_11820</name>
</gene>
<comment type="catalytic activity">
    <reaction evidence="7 8">
        <text>cytidine(34) in tRNA(Ile2) + L-lysine + ATP = lysidine(34) in tRNA(Ile2) + AMP + diphosphate + H(+)</text>
        <dbReference type="Rhea" id="RHEA:43744"/>
        <dbReference type="Rhea" id="RHEA-COMP:10625"/>
        <dbReference type="Rhea" id="RHEA-COMP:10670"/>
        <dbReference type="ChEBI" id="CHEBI:15378"/>
        <dbReference type="ChEBI" id="CHEBI:30616"/>
        <dbReference type="ChEBI" id="CHEBI:32551"/>
        <dbReference type="ChEBI" id="CHEBI:33019"/>
        <dbReference type="ChEBI" id="CHEBI:82748"/>
        <dbReference type="ChEBI" id="CHEBI:83665"/>
        <dbReference type="ChEBI" id="CHEBI:456215"/>
        <dbReference type="EC" id="6.3.4.19"/>
    </reaction>
</comment>
<dbReference type="GO" id="GO:0005737">
    <property type="term" value="C:cytoplasm"/>
    <property type="evidence" value="ECO:0007669"/>
    <property type="project" value="UniProtKB-SubCell"/>
</dbReference>
<keyword evidence="13" id="KW-1185">Reference proteome</keyword>
<organism evidence="10 12">
    <name type="scientific">Heyndrickxia ginsengihumi</name>
    <dbReference type="NCBI Taxonomy" id="363870"/>
    <lineage>
        <taxon>Bacteria</taxon>
        <taxon>Bacillati</taxon>
        <taxon>Bacillota</taxon>
        <taxon>Bacilli</taxon>
        <taxon>Bacillales</taxon>
        <taxon>Bacillaceae</taxon>
        <taxon>Heyndrickxia</taxon>
    </lineage>
</organism>
<keyword evidence="5 8" id="KW-0547">Nucleotide-binding</keyword>
<dbReference type="InterPro" id="IPR014729">
    <property type="entry name" value="Rossmann-like_a/b/a_fold"/>
</dbReference>
<evidence type="ECO:0000313" key="10">
    <source>
        <dbReference type="EMBL" id="KHD85035.1"/>
    </source>
</evidence>
<comment type="domain">
    <text evidence="8">The N-terminal region contains the highly conserved SGGXDS motif, predicted to be a P-loop motif involved in ATP binding.</text>
</comment>
<keyword evidence="6 8" id="KW-0067">ATP-binding</keyword>
<proteinExistence type="inferred from homology"/>
<evidence type="ECO:0000256" key="7">
    <source>
        <dbReference type="ARBA" id="ARBA00048539"/>
    </source>
</evidence>
<evidence type="ECO:0000313" key="13">
    <source>
        <dbReference type="Proteomes" id="UP000476934"/>
    </source>
</evidence>
<evidence type="ECO:0000313" key="12">
    <source>
        <dbReference type="Proteomes" id="UP000030588"/>
    </source>
</evidence>
<dbReference type="Pfam" id="PF01171">
    <property type="entry name" value="ATP_bind_3"/>
    <property type="match status" value="1"/>
</dbReference>
<comment type="subcellular location">
    <subcellularLocation>
        <location evidence="1 8">Cytoplasm</location>
    </subcellularLocation>
</comment>
<evidence type="ECO:0000256" key="6">
    <source>
        <dbReference type="ARBA" id="ARBA00022840"/>
    </source>
</evidence>
<protein>
    <recommendedName>
        <fullName evidence="8">tRNA(Ile)-lysidine synthase</fullName>
        <ecNumber evidence="8">6.3.4.19</ecNumber>
    </recommendedName>
    <alternativeName>
        <fullName evidence="8">tRNA(Ile)-2-lysyl-cytidine synthase</fullName>
    </alternativeName>
    <alternativeName>
        <fullName evidence="8">tRNA(Ile)-lysidine synthetase</fullName>
    </alternativeName>
</protein>
<keyword evidence="2 8" id="KW-0963">Cytoplasm</keyword>
<dbReference type="EMBL" id="JRUN01000034">
    <property type="protein sequence ID" value="KHD85035.1"/>
    <property type="molecule type" value="Genomic_DNA"/>
</dbReference>
<dbReference type="Gene3D" id="3.40.50.620">
    <property type="entry name" value="HUPs"/>
    <property type="match status" value="1"/>
</dbReference>
<dbReference type="SUPFAM" id="SSF56037">
    <property type="entry name" value="PheT/TilS domain"/>
    <property type="match status" value="1"/>
</dbReference>
<comment type="caution">
    <text evidence="10">The sequence shown here is derived from an EMBL/GenBank/DDBJ whole genome shotgun (WGS) entry which is preliminary data.</text>
</comment>
<dbReference type="STRING" id="363870.NG54_11820"/>
<dbReference type="InterPro" id="IPR011063">
    <property type="entry name" value="TilS/TtcA_N"/>
</dbReference>
<dbReference type="PANTHER" id="PTHR43033">
    <property type="entry name" value="TRNA(ILE)-LYSIDINE SYNTHASE-RELATED"/>
    <property type="match status" value="1"/>
</dbReference>
<dbReference type="RefSeq" id="WP_035355001.1">
    <property type="nucleotide sequence ID" value="NZ_JAAIWK010000027.1"/>
</dbReference>
<dbReference type="Proteomes" id="UP000030588">
    <property type="component" value="Unassembled WGS sequence"/>
</dbReference>
<comment type="function">
    <text evidence="8">Ligates lysine onto the cytidine present at position 34 of the AUA codon-specific tRNA(Ile) that contains the anticodon CAU, in an ATP-dependent manner. Cytidine is converted to lysidine, thus changing the amino acid specificity of the tRNA from methionine to isoleucine.</text>
</comment>
<dbReference type="InterPro" id="IPR012795">
    <property type="entry name" value="tRNA_Ile_lys_synt_N"/>
</dbReference>
<evidence type="ECO:0000256" key="4">
    <source>
        <dbReference type="ARBA" id="ARBA00022694"/>
    </source>
</evidence>